<accession>A0A9D9DHV1</accession>
<protein>
    <submittedName>
        <fullName evidence="1">Uncharacterized protein</fullName>
    </submittedName>
</protein>
<evidence type="ECO:0000313" key="2">
    <source>
        <dbReference type="Proteomes" id="UP000823613"/>
    </source>
</evidence>
<sequence>MENVNYYSSLLYGVDNDCEVKPKYDRTIDSVNGTIGIKHCYDTEYGAYNDVYLDDKYVCEADMECTDEEIEDLVEEALFKVDVNSDYPF</sequence>
<dbReference type="Proteomes" id="UP000823613">
    <property type="component" value="Unassembled WGS sequence"/>
</dbReference>
<name>A0A9D9DHV1_9BACL</name>
<organism evidence="1 2">
    <name type="scientific">Candidatus Onthovivens merdipullorum</name>
    <dbReference type="NCBI Taxonomy" id="2840889"/>
    <lineage>
        <taxon>Bacteria</taxon>
        <taxon>Bacillati</taxon>
        <taxon>Bacillota</taxon>
        <taxon>Bacilli</taxon>
        <taxon>Bacillales</taxon>
        <taxon>Candidatus Onthovivens</taxon>
    </lineage>
</organism>
<reference evidence="1" key="2">
    <citation type="journal article" date="2021" name="PeerJ">
        <title>Extensive microbial diversity within the chicken gut microbiome revealed by metagenomics and culture.</title>
        <authorList>
            <person name="Gilroy R."/>
            <person name="Ravi A."/>
            <person name="Getino M."/>
            <person name="Pursley I."/>
            <person name="Horton D.L."/>
            <person name="Alikhan N.F."/>
            <person name="Baker D."/>
            <person name="Gharbi K."/>
            <person name="Hall N."/>
            <person name="Watson M."/>
            <person name="Adriaenssens E.M."/>
            <person name="Foster-Nyarko E."/>
            <person name="Jarju S."/>
            <person name="Secka A."/>
            <person name="Antonio M."/>
            <person name="Oren A."/>
            <person name="Chaudhuri R.R."/>
            <person name="La Ragione R."/>
            <person name="Hildebrand F."/>
            <person name="Pallen M.J."/>
        </authorList>
    </citation>
    <scope>NUCLEOTIDE SEQUENCE</scope>
    <source>
        <strain evidence="1">11159</strain>
    </source>
</reference>
<evidence type="ECO:0000313" key="1">
    <source>
        <dbReference type="EMBL" id="MBO8426988.1"/>
    </source>
</evidence>
<gene>
    <name evidence="1" type="ORF">IAC58_00250</name>
</gene>
<comment type="caution">
    <text evidence="1">The sequence shown here is derived from an EMBL/GenBank/DDBJ whole genome shotgun (WGS) entry which is preliminary data.</text>
</comment>
<proteinExistence type="predicted"/>
<dbReference type="EMBL" id="JADIMY010000002">
    <property type="protein sequence ID" value="MBO8426988.1"/>
    <property type="molecule type" value="Genomic_DNA"/>
</dbReference>
<reference evidence="1" key="1">
    <citation type="submission" date="2020-10" db="EMBL/GenBank/DDBJ databases">
        <authorList>
            <person name="Gilroy R."/>
        </authorList>
    </citation>
    <scope>NUCLEOTIDE SEQUENCE</scope>
    <source>
        <strain evidence="1">11159</strain>
    </source>
</reference>
<dbReference type="AlphaFoldDB" id="A0A9D9DHV1"/>